<proteinExistence type="predicted"/>
<reference evidence="1" key="1">
    <citation type="submission" date="2019-11" db="EMBL/GenBank/DDBJ databases">
        <title>Genomic insights into an expanded diversity of filamentous marine cyanobacteria reveals the extraordinary biosynthetic potential of Moorea and Okeania.</title>
        <authorList>
            <person name="Ferreira Leao T."/>
            <person name="Wang M."/>
            <person name="Moss N."/>
            <person name="Da Silva R."/>
            <person name="Sanders J."/>
            <person name="Nurk S."/>
            <person name="Gurevich A."/>
            <person name="Humphrey G."/>
            <person name="Reher R."/>
            <person name="Zhu Q."/>
            <person name="Belda-Ferre P."/>
            <person name="Glukhov E."/>
            <person name="Rex R."/>
            <person name="Dorrestein P.C."/>
            <person name="Knight R."/>
            <person name="Pevzner P."/>
            <person name="Gerwick W.H."/>
            <person name="Gerwick L."/>
        </authorList>
    </citation>
    <scope>NUCLEOTIDE SEQUENCE</scope>
    <source>
        <strain evidence="1">SIO1C4</strain>
    </source>
</reference>
<accession>A0A6B3N8E8</accession>
<comment type="caution">
    <text evidence="1">The sequence shown here is derived from an EMBL/GenBank/DDBJ whole genome shotgun (WGS) entry which is preliminary data.</text>
</comment>
<evidence type="ECO:0000313" key="1">
    <source>
        <dbReference type="EMBL" id="NER27753.1"/>
    </source>
</evidence>
<organism evidence="1">
    <name type="scientific">Symploca sp. SIO1C4</name>
    <dbReference type="NCBI Taxonomy" id="2607765"/>
    <lineage>
        <taxon>Bacteria</taxon>
        <taxon>Bacillati</taxon>
        <taxon>Cyanobacteriota</taxon>
        <taxon>Cyanophyceae</taxon>
        <taxon>Coleofasciculales</taxon>
        <taxon>Coleofasciculaceae</taxon>
        <taxon>Symploca</taxon>
    </lineage>
</organism>
<sequence>MKIEDIARYYIAAPAYEAPWEVTKAFRQFVIDIAQVELQGINFHYVDFDPYFRGSQLCIEDMYADVNQGYLMISTQGKSSDLYYNLNLLDPEVDLIFRCIHEIHHLKLKAGFGWEGEFLTAAHAMSFTDKPLFKQMLFSETVAQVAMYIQTGQFPKEQKVVLFDREFVRRFEKYWPESGPT</sequence>
<gene>
    <name evidence="1" type="ORF">F6J89_08985</name>
</gene>
<name>A0A6B3N8E8_9CYAN</name>
<dbReference type="EMBL" id="JAAHFQ010000131">
    <property type="protein sequence ID" value="NER27753.1"/>
    <property type="molecule type" value="Genomic_DNA"/>
</dbReference>
<dbReference type="AlphaFoldDB" id="A0A6B3N8E8"/>
<protein>
    <submittedName>
        <fullName evidence="1">Uncharacterized protein</fullName>
    </submittedName>
</protein>